<comment type="caution">
    <text evidence="2">The sequence shown here is derived from an EMBL/GenBank/DDBJ whole genome shotgun (WGS) entry which is preliminary data.</text>
</comment>
<evidence type="ECO:0000313" key="2">
    <source>
        <dbReference type="EMBL" id="KAL0069113.1"/>
    </source>
</evidence>
<dbReference type="InterPro" id="IPR007123">
    <property type="entry name" value="Gelsolin-like_dom"/>
</dbReference>
<dbReference type="Pfam" id="PF00626">
    <property type="entry name" value="Gelsolin"/>
    <property type="match status" value="1"/>
</dbReference>
<sequence length="359" mass="40044">MALLTRPERYNIEDSNIALLGSDLEKHVREHAGDKEPAWEDAGKEPGLQVWRIENFHVVPWPEKQYGMFYDGDSYIVLHVSFSLDLLDLHGIPVQYREIQESESAHFLSYFSKFQCLKGGVASGFHHITDPPPLDITRLYKISASKFRSHTALVIREVAPEASNLVKGDVFVLDKGSKVLQFNTKASVGKEKFKAAEFVKSLVDARQGQCDVTVYDEGGLGAGVFLAEFGTTTLQPEQHDTIHADTATTTGPVLIRLSDASGTVTFEQVEEPNLSSLSSLDAFLLDDSSSRENPAVYVWLGKESSLTERRLAPQYAQRYIYDKLVASSAESGRHRRSAIPIVTMREGDEDETFLEVMKN</sequence>
<dbReference type="Gene3D" id="3.40.20.10">
    <property type="entry name" value="Severin"/>
    <property type="match status" value="4"/>
</dbReference>
<protein>
    <recommendedName>
        <fullName evidence="1">Gelsolin-like domain-containing protein</fullName>
    </recommendedName>
</protein>
<dbReference type="PANTHER" id="PTHR11977:SF130">
    <property type="entry name" value="SEVERIN"/>
    <property type="match status" value="1"/>
</dbReference>
<accession>A0ABR3A686</accession>
<dbReference type="InterPro" id="IPR007122">
    <property type="entry name" value="Villin/Gelsolin"/>
</dbReference>
<name>A0ABR3A686_9AGAR</name>
<dbReference type="Proteomes" id="UP001437256">
    <property type="component" value="Unassembled WGS sequence"/>
</dbReference>
<dbReference type="SMART" id="SM00262">
    <property type="entry name" value="GEL"/>
    <property type="match status" value="3"/>
</dbReference>
<evidence type="ECO:0000313" key="3">
    <source>
        <dbReference type="Proteomes" id="UP001437256"/>
    </source>
</evidence>
<proteinExistence type="predicted"/>
<feature type="domain" description="Gelsolin-like" evidence="1">
    <location>
        <begin position="270"/>
        <end position="353"/>
    </location>
</feature>
<dbReference type="SUPFAM" id="SSF55753">
    <property type="entry name" value="Actin depolymerizing proteins"/>
    <property type="match status" value="3"/>
</dbReference>
<dbReference type="EMBL" id="JBBXMP010000014">
    <property type="protein sequence ID" value="KAL0069113.1"/>
    <property type="molecule type" value="Genomic_DNA"/>
</dbReference>
<dbReference type="InterPro" id="IPR029006">
    <property type="entry name" value="ADF-H/Gelsolin-like_dom_sf"/>
</dbReference>
<dbReference type="PANTHER" id="PTHR11977">
    <property type="entry name" value="VILLIN"/>
    <property type="match status" value="1"/>
</dbReference>
<reference evidence="2 3" key="1">
    <citation type="submission" date="2024-05" db="EMBL/GenBank/DDBJ databases">
        <title>A draft genome resource for the thread blight pathogen Marasmius tenuissimus strain MS-2.</title>
        <authorList>
            <person name="Yulfo-Soto G.E."/>
            <person name="Baruah I.K."/>
            <person name="Amoako-Attah I."/>
            <person name="Bukari Y."/>
            <person name="Meinhardt L.W."/>
            <person name="Bailey B.A."/>
            <person name="Cohen S.P."/>
        </authorList>
    </citation>
    <scope>NUCLEOTIDE SEQUENCE [LARGE SCALE GENOMIC DNA]</scope>
    <source>
        <strain evidence="2 3">MS-2</strain>
    </source>
</reference>
<gene>
    <name evidence="2" type="ORF">AAF712_003799</name>
</gene>
<organism evidence="2 3">
    <name type="scientific">Marasmius tenuissimus</name>
    <dbReference type="NCBI Taxonomy" id="585030"/>
    <lineage>
        <taxon>Eukaryota</taxon>
        <taxon>Fungi</taxon>
        <taxon>Dikarya</taxon>
        <taxon>Basidiomycota</taxon>
        <taxon>Agaricomycotina</taxon>
        <taxon>Agaricomycetes</taxon>
        <taxon>Agaricomycetidae</taxon>
        <taxon>Agaricales</taxon>
        <taxon>Marasmiineae</taxon>
        <taxon>Marasmiaceae</taxon>
        <taxon>Marasmius</taxon>
    </lineage>
</organism>
<keyword evidence="3" id="KW-1185">Reference proteome</keyword>
<evidence type="ECO:0000259" key="1">
    <source>
        <dbReference type="Pfam" id="PF00626"/>
    </source>
</evidence>